<accession>A0A6M3JU85</accession>
<organism evidence="1">
    <name type="scientific">viral metagenome</name>
    <dbReference type="NCBI Taxonomy" id="1070528"/>
    <lineage>
        <taxon>unclassified sequences</taxon>
        <taxon>metagenomes</taxon>
        <taxon>organismal metagenomes</taxon>
    </lineage>
</organism>
<gene>
    <name evidence="1" type="ORF">MM415A02634_0003</name>
</gene>
<protein>
    <submittedName>
        <fullName evidence="1">Uncharacterized protein</fullName>
    </submittedName>
</protein>
<name>A0A6M3JU85_9ZZZZ</name>
<evidence type="ECO:0000313" key="1">
    <source>
        <dbReference type="EMBL" id="QJA72702.1"/>
    </source>
</evidence>
<dbReference type="AlphaFoldDB" id="A0A6M3JU85"/>
<reference evidence="1" key="1">
    <citation type="submission" date="2020-03" db="EMBL/GenBank/DDBJ databases">
        <title>The deep terrestrial virosphere.</title>
        <authorList>
            <person name="Holmfeldt K."/>
            <person name="Nilsson E."/>
            <person name="Simone D."/>
            <person name="Lopez-Fernandez M."/>
            <person name="Wu X."/>
            <person name="de Brujin I."/>
            <person name="Lundin D."/>
            <person name="Andersson A."/>
            <person name="Bertilsson S."/>
            <person name="Dopson M."/>
        </authorList>
    </citation>
    <scope>NUCLEOTIDE SEQUENCE</scope>
    <source>
        <strain evidence="1">MM415A02634</strain>
    </source>
</reference>
<dbReference type="EMBL" id="MT141972">
    <property type="protein sequence ID" value="QJA72702.1"/>
    <property type="molecule type" value="Genomic_DNA"/>
</dbReference>
<sequence>MTHCVRCTYGLGCGNEDAPEWYYELQDYVGPYDTIFDFCPWCGRNLKKGVPEMIYLLRPISKLGSEELSNFIEDKQYLGRYPFGHPWKEIGFGDKKIVRGRDFTIKRITNLPLQSSEKEIKK</sequence>
<proteinExistence type="predicted"/>